<proteinExistence type="predicted"/>
<evidence type="ECO:0000313" key="1">
    <source>
        <dbReference type="EMBL" id="GAF83669.1"/>
    </source>
</evidence>
<dbReference type="Gene3D" id="3.40.50.300">
    <property type="entry name" value="P-loop containing nucleotide triphosphate hydrolases"/>
    <property type="match status" value="1"/>
</dbReference>
<dbReference type="InterPro" id="IPR027417">
    <property type="entry name" value="P-loop_NTPase"/>
</dbReference>
<comment type="caution">
    <text evidence="1">The sequence shown here is derived from an EMBL/GenBank/DDBJ whole genome shotgun (WGS) entry which is preliminary data.</text>
</comment>
<organism evidence="1">
    <name type="scientific">marine sediment metagenome</name>
    <dbReference type="NCBI Taxonomy" id="412755"/>
    <lineage>
        <taxon>unclassified sequences</taxon>
        <taxon>metagenomes</taxon>
        <taxon>ecological metagenomes</taxon>
    </lineage>
</organism>
<dbReference type="AlphaFoldDB" id="X0SRG2"/>
<dbReference type="EMBL" id="BARS01003506">
    <property type="protein sequence ID" value="GAF83669.1"/>
    <property type="molecule type" value="Genomic_DNA"/>
</dbReference>
<reference evidence="1" key="1">
    <citation type="journal article" date="2014" name="Front. Microbiol.">
        <title>High frequency of phylogenetically diverse reductive dehalogenase-homologous genes in deep subseafloor sedimentary metagenomes.</title>
        <authorList>
            <person name="Kawai M."/>
            <person name="Futagami T."/>
            <person name="Toyoda A."/>
            <person name="Takaki Y."/>
            <person name="Nishi S."/>
            <person name="Hori S."/>
            <person name="Arai W."/>
            <person name="Tsubouchi T."/>
            <person name="Morono Y."/>
            <person name="Uchiyama I."/>
            <person name="Ito T."/>
            <person name="Fujiyama A."/>
            <person name="Inagaki F."/>
            <person name="Takami H."/>
        </authorList>
    </citation>
    <scope>NUCLEOTIDE SEQUENCE</scope>
    <source>
        <strain evidence="1">Expedition CK06-06</strain>
    </source>
</reference>
<dbReference type="SUPFAM" id="SSF52540">
    <property type="entry name" value="P-loop containing nucleoside triphosphate hydrolases"/>
    <property type="match status" value="1"/>
</dbReference>
<evidence type="ECO:0008006" key="2">
    <source>
        <dbReference type="Google" id="ProtNLM"/>
    </source>
</evidence>
<feature type="non-terminal residue" evidence="1">
    <location>
        <position position="1"/>
    </location>
</feature>
<accession>X0SRG2</accession>
<protein>
    <recommendedName>
        <fullName evidence="2">DNA polymerase III delta N-terminal domain-containing protein</fullName>
    </recommendedName>
</protein>
<dbReference type="Pfam" id="PF13177">
    <property type="entry name" value="DNA_pol3_delta2"/>
    <property type="match status" value="1"/>
</dbReference>
<name>X0SRG2_9ZZZZ</name>
<sequence length="206" mass="23206">YFLCMHSYLVIGNNKDKLDEEVGRFTKKLGGVCLEYRLAKIADVRELNSFTKLKVGKPTAILIRDIDEASAEALNAFLKNLEEPQEQINYILTATSIYSLLPTIISRCQVINVSDKPEVETEKVEEIKNFLQMSAPEKISYICNIRKREEAISFIKKVILVAHFLLLKGNHLAMTKILKSANKSLVYLKANGNVGLQLTNFVLGIS</sequence>
<gene>
    <name evidence="1" type="ORF">S01H1_06799</name>
</gene>